<name>A0A6N7PPA5_9BACT</name>
<comment type="caution">
    <text evidence="2">The sequence shown here is derived from an EMBL/GenBank/DDBJ whole genome shotgun (WGS) entry which is preliminary data.</text>
</comment>
<accession>A0A6N7PPA5</accession>
<evidence type="ECO:0000313" key="3">
    <source>
        <dbReference type="Proteomes" id="UP000440224"/>
    </source>
</evidence>
<keyword evidence="3" id="KW-1185">Reference proteome</keyword>
<dbReference type="AlphaFoldDB" id="A0A6N7PPA5"/>
<evidence type="ECO:0000313" key="2">
    <source>
        <dbReference type="EMBL" id="MRG93878.1"/>
    </source>
</evidence>
<dbReference type="Proteomes" id="UP000440224">
    <property type="component" value="Unassembled WGS sequence"/>
</dbReference>
<dbReference type="OrthoDB" id="5520358at2"/>
<gene>
    <name evidence="2" type="ORF">GF068_18435</name>
</gene>
<proteinExistence type="predicted"/>
<protein>
    <recommendedName>
        <fullName evidence="1">DUF6968 domain-containing protein</fullName>
    </recommendedName>
</protein>
<dbReference type="InterPro" id="IPR054241">
    <property type="entry name" value="DUF6968"/>
</dbReference>
<reference evidence="2 3" key="1">
    <citation type="submission" date="2019-10" db="EMBL/GenBank/DDBJ databases">
        <title>A soil myxobacterium in the family Polyangiaceae.</title>
        <authorList>
            <person name="Li Y."/>
            <person name="Wang J."/>
        </authorList>
    </citation>
    <scope>NUCLEOTIDE SEQUENCE [LARGE SCALE GENOMIC DNA]</scope>
    <source>
        <strain evidence="2 3">DSM 14734</strain>
    </source>
</reference>
<organism evidence="2 3">
    <name type="scientific">Polyangium spumosum</name>
    <dbReference type="NCBI Taxonomy" id="889282"/>
    <lineage>
        <taxon>Bacteria</taxon>
        <taxon>Pseudomonadati</taxon>
        <taxon>Myxococcota</taxon>
        <taxon>Polyangia</taxon>
        <taxon>Polyangiales</taxon>
        <taxon>Polyangiaceae</taxon>
        <taxon>Polyangium</taxon>
    </lineage>
</organism>
<dbReference type="EMBL" id="WJIE01000005">
    <property type="protein sequence ID" value="MRG93878.1"/>
    <property type="molecule type" value="Genomic_DNA"/>
</dbReference>
<dbReference type="Pfam" id="PF22302">
    <property type="entry name" value="DUF6968"/>
    <property type="match status" value="1"/>
</dbReference>
<dbReference type="RefSeq" id="WP_153820724.1">
    <property type="nucleotide sequence ID" value="NZ_WJIE01000005.1"/>
</dbReference>
<feature type="domain" description="DUF6968" evidence="1">
    <location>
        <begin position="20"/>
        <end position="90"/>
    </location>
</feature>
<evidence type="ECO:0000259" key="1">
    <source>
        <dbReference type="Pfam" id="PF22302"/>
    </source>
</evidence>
<sequence>MIMSKPKKTTSKTKRTRWIAERRLERRDAVGGIVVVRVGSPELPPGDDVWRCPFVILGLGDDSMQFGKSIDSMAALQNALIGIRSKLVQSGIPLRWEGFPEDAENDTGFHMVMPSGFGLAFEQRMEKMIQGEIEELVRPIRERHERREARRKARAKPKTE</sequence>